<dbReference type="AlphaFoldDB" id="A0ABD5ZUZ8"/>
<organism evidence="1 2">
    <name type="scientific">Haloplanus litoreus</name>
    <dbReference type="NCBI Taxonomy" id="767515"/>
    <lineage>
        <taxon>Archaea</taxon>
        <taxon>Methanobacteriati</taxon>
        <taxon>Methanobacteriota</taxon>
        <taxon>Stenosarchaea group</taxon>
        <taxon>Halobacteria</taxon>
        <taxon>Halobacteriales</taxon>
        <taxon>Haloferacaceae</taxon>
        <taxon>Haloplanus</taxon>
    </lineage>
</organism>
<dbReference type="RefSeq" id="WP_379702309.1">
    <property type="nucleotide sequence ID" value="NZ_JBHTAT010000001.1"/>
</dbReference>
<protein>
    <submittedName>
        <fullName evidence="1">Uncharacterized protein</fullName>
    </submittedName>
</protein>
<dbReference type="EMBL" id="JBHTAT010000001">
    <property type="protein sequence ID" value="MFC7254099.1"/>
    <property type="molecule type" value="Genomic_DNA"/>
</dbReference>
<proteinExistence type="predicted"/>
<evidence type="ECO:0000313" key="2">
    <source>
        <dbReference type="Proteomes" id="UP001596434"/>
    </source>
</evidence>
<dbReference type="GeneID" id="96952393"/>
<dbReference type="Proteomes" id="UP001596434">
    <property type="component" value="Unassembled WGS sequence"/>
</dbReference>
<accession>A0ABD5ZUZ8</accession>
<sequence>MDPERLDAALADAFDAGDGERRAVVRCARDLADAGRLETDRGTPLTTAVVVAELADAPDGSSLAGRWNWWLGSLELAYGGGYTDFRVRRYEG</sequence>
<dbReference type="InterPro" id="IPR058716">
    <property type="entry name" value="WNWW_dom-containing"/>
</dbReference>
<evidence type="ECO:0000313" key="1">
    <source>
        <dbReference type="EMBL" id="MFC7254099.1"/>
    </source>
</evidence>
<comment type="caution">
    <text evidence="1">The sequence shown here is derived from an EMBL/GenBank/DDBJ whole genome shotgun (WGS) entry which is preliminary data.</text>
</comment>
<keyword evidence="2" id="KW-1185">Reference proteome</keyword>
<gene>
    <name evidence="1" type="ORF">ACFQKE_02040</name>
</gene>
<reference evidence="1 2" key="1">
    <citation type="journal article" date="2019" name="Int. J. Syst. Evol. Microbiol.">
        <title>The Global Catalogue of Microorganisms (GCM) 10K type strain sequencing project: providing services to taxonomists for standard genome sequencing and annotation.</title>
        <authorList>
            <consortium name="The Broad Institute Genomics Platform"/>
            <consortium name="The Broad Institute Genome Sequencing Center for Infectious Disease"/>
            <person name="Wu L."/>
            <person name="Ma J."/>
        </authorList>
    </citation>
    <scope>NUCLEOTIDE SEQUENCE [LARGE SCALE GENOMIC DNA]</scope>
    <source>
        <strain evidence="1 2">GX21</strain>
    </source>
</reference>
<dbReference type="Pfam" id="PF26484">
    <property type="entry name" value="WNWW"/>
    <property type="match status" value="1"/>
</dbReference>
<name>A0ABD5ZUZ8_9EURY</name>